<gene>
    <name evidence="2" type="ORF">IV80_GL001536</name>
</gene>
<dbReference type="OrthoDB" id="9795247at2"/>
<evidence type="ECO:0000313" key="2">
    <source>
        <dbReference type="EMBL" id="KRN66286.1"/>
    </source>
</evidence>
<evidence type="ECO:0000256" key="1">
    <source>
        <dbReference type="ARBA" id="ARBA00006479"/>
    </source>
</evidence>
<dbReference type="InterPro" id="IPR000600">
    <property type="entry name" value="ROK"/>
</dbReference>
<proteinExistence type="inferred from homology"/>
<dbReference type="STRING" id="319652.IV80_GL001536"/>
<dbReference type="Proteomes" id="UP000051568">
    <property type="component" value="Unassembled WGS sequence"/>
</dbReference>
<evidence type="ECO:0000313" key="3">
    <source>
        <dbReference type="Proteomes" id="UP000051568"/>
    </source>
</evidence>
<organism evidence="2 3">
    <name type="scientific">Pediococcus cellicola</name>
    <dbReference type="NCBI Taxonomy" id="319652"/>
    <lineage>
        <taxon>Bacteria</taxon>
        <taxon>Bacillati</taxon>
        <taxon>Bacillota</taxon>
        <taxon>Bacilli</taxon>
        <taxon>Lactobacillales</taxon>
        <taxon>Lactobacillaceae</taxon>
        <taxon>Pediococcus</taxon>
    </lineage>
</organism>
<protein>
    <submittedName>
        <fullName evidence="2">Uncharacterized protein</fullName>
    </submittedName>
</protein>
<keyword evidence="3" id="KW-1185">Reference proteome</keyword>
<dbReference type="SUPFAM" id="SSF53067">
    <property type="entry name" value="Actin-like ATPase domain"/>
    <property type="match status" value="1"/>
</dbReference>
<comment type="caution">
    <text evidence="2">The sequence shown here is derived from an EMBL/GenBank/DDBJ whole genome shotgun (WGS) entry which is preliminary data.</text>
</comment>
<reference evidence="2 3" key="1">
    <citation type="journal article" date="2015" name="Genome Announc.">
        <title>Expanding the biotechnology potential of lactobacilli through comparative genomics of 213 strains and associated genera.</title>
        <authorList>
            <person name="Sun Z."/>
            <person name="Harris H.M."/>
            <person name="McCann A."/>
            <person name="Guo C."/>
            <person name="Argimon S."/>
            <person name="Zhang W."/>
            <person name="Yang X."/>
            <person name="Jeffery I.B."/>
            <person name="Cooney J.C."/>
            <person name="Kagawa T.F."/>
            <person name="Liu W."/>
            <person name="Song Y."/>
            <person name="Salvetti E."/>
            <person name="Wrobel A."/>
            <person name="Rasinkangas P."/>
            <person name="Parkhill J."/>
            <person name="Rea M.C."/>
            <person name="O'Sullivan O."/>
            <person name="Ritari J."/>
            <person name="Douillard F.P."/>
            <person name="Paul Ross R."/>
            <person name="Yang R."/>
            <person name="Briner A.E."/>
            <person name="Felis G.E."/>
            <person name="de Vos W.M."/>
            <person name="Barrangou R."/>
            <person name="Klaenhammer T.R."/>
            <person name="Caufield P.W."/>
            <person name="Cui Y."/>
            <person name="Zhang H."/>
            <person name="O'Toole P.W."/>
        </authorList>
    </citation>
    <scope>NUCLEOTIDE SEQUENCE [LARGE SCALE GENOMIC DNA]</scope>
    <source>
        <strain evidence="2 3">DSM 17757</strain>
    </source>
</reference>
<dbReference type="InterPro" id="IPR043129">
    <property type="entry name" value="ATPase_NBD"/>
</dbReference>
<name>A0A0R2INM7_9LACO</name>
<accession>A0A0R2INM7</accession>
<dbReference type="AlphaFoldDB" id="A0A0R2INM7"/>
<sequence>MFALAEIQNEQAIRSVEVLYTSLSIGILNLEGSFDPDKILIGGGISKRPDLISELQKQFKALGVAKHTEGLDTRIMLCKYLAESNMIGIVYHFELEK</sequence>
<dbReference type="Gene3D" id="3.30.420.40">
    <property type="match status" value="1"/>
</dbReference>
<comment type="similarity">
    <text evidence="1">Belongs to the ROK (NagC/XylR) family.</text>
</comment>
<dbReference type="EMBL" id="JQBR01000005">
    <property type="protein sequence ID" value="KRN66286.1"/>
    <property type="molecule type" value="Genomic_DNA"/>
</dbReference>
<dbReference type="PATRIC" id="fig|319652.3.peg.1556"/>
<dbReference type="Pfam" id="PF00480">
    <property type="entry name" value="ROK"/>
    <property type="match status" value="1"/>
</dbReference>